<dbReference type="Proteomes" id="UP001383392">
    <property type="component" value="Unassembled WGS sequence"/>
</dbReference>
<reference evidence="8 9" key="1">
    <citation type="submission" date="2017-02" db="EMBL/GenBank/DDBJ databases">
        <title>A draft genome of 'Candidatus Phytoplasma aurantifolia' the agent of the witches-broom disease of lime.</title>
        <authorList>
            <person name="Foissac X."/>
            <person name="Carle P."/>
        </authorList>
    </citation>
    <scope>NUCLEOTIDE SEQUENCE [LARGE SCALE GENOMIC DNA]</scope>
    <source>
        <strain evidence="8 9">WBDL</strain>
    </source>
</reference>
<comment type="subunit">
    <text evidence="5">Part of the 50S ribosomal subunit.</text>
</comment>
<dbReference type="InterPro" id="IPR002136">
    <property type="entry name" value="Ribosomal_uL4"/>
</dbReference>
<dbReference type="AlphaFoldDB" id="A0A1S9M390"/>
<dbReference type="GO" id="GO:0005840">
    <property type="term" value="C:ribosome"/>
    <property type="evidence" value="ECO:0007669"/>
    <property type="project" value="UniProtKB-KW"/>
</dbReference>
<evidence type="ECO:0000313" key="10">
    <source>
        <dbReference type="Proteomes" id="UP001383392"/>
    </source>
</evidence>
<dbReference type="GO" id="GO:0003735">
    <property type="term" value="F:structural constituent of ribosome"/>
    <property type="evidence" value="ECO:0007669"/>
    <property type="project" value="InterPro"/>
</dbReference>
<keyword evidence="3 5" id="KW-0687">Ribonucleoprotein</keyword>
<dbReference type="InterPro" id="IPR013005">
    <property type="entry name" value="Ribosomal_uL4-like"/>
</dbReference>
<dbReference type="Gene3D" id="3.40.1370.10">
    <property type="match status" value="1"/>
</dbReference>
<dbReference type="HAMAP" id="MF_01328_B">
    <property type="entry name" value="Ribosomal_uL4_B"/>
    <property type="match status" value="1"/>
</dbReference>
<feature type="region of interest" description="Disordered" evidence="6">
    <location>
        <begin position="48"/>
        <end position="78"/>
    </location>
</feature>
<dbReference type="OrthoDB" id="9803201at2"/>
<comment type="function">
    <text evidence="5">Forms part of the polypeptide exit tunnel.</text>
</comment>
<dbReference type="NCBIfam" id="TIGR03953">
    <property type="entry name" value="rplD_bact"/>
    <property type="match status" value="1"/>
</dbReference>
<dbReference type="SUPFAM" id="SSF52166">
    <property type="entry name" value="Ribosomal protein L4"/>
    <property type="match status" value="1"/>
</dbReference>
<dbReference type="EMBL" id="MWKN01000015">
    <property type="protein sequence ID" value="OOP59755.1"/>
    <property type="molecule type" value="Genomic_DNA"/>
</dbReference>
<reference evidence="7 10" key="2">
    <citation type="journal article" date="2023" name="Int. J. Syst. Evol. Microbiol.">
        <title>The observation of taxonomic boundaries for the 16SrII and 16SrXXV phytoplasmas using genome-based delimitation.</title>
        <authorList>
            <person name="Rodrigues Jardim B."/>
            <person name="Tran-Nguyen L.T.T."/>
            <person name="Gambley C."/>
            <person name="Al-Sadi A.M."/>
            <person name="Al-Subhi A.M."/>
            <person name="Foissac X."/>
            <person name="Salar P."/>
            <person name="Cai H."/>
            <person name="Yang J.Y."/>
            <person name="Davis R."/>
            <person name="Jones L."/>
            <person name="Rodoni B."/>
            <person name="Constable F.E."/>
        </authorList>
    </citation>
    <scope>NUCLEOTIDE SEQUENCE [LARGE SCALE GENOMIC DNA]</scope>
    <source>
        <strain evidence="7">BAWM-OMN-P75</strain>
    </source>
</reference>
<dbReference type="GO" id="GO:1990904">
    <property type="term" value="C:ribonucleoprotein complex"/>
    <property type="evidence" value="ECO:0007669"/>
    <property type="project" value="UniProtKB-KW"/>
</dbReference>
<dbReference type="GO" id="GO:0019843">
    <property type="term" value="F:rRNA binding"/>
    <property type="evidence" value="ECO:0007669"/>
    <property type="project" value="UniProtKB-UniRule"/>
</dbReference>
<sequence length="211" mass="24181">MLKCNVINIHGQPCDEIILSNKIFGVKLHQQAIYDVINQQRAAKRLGNHKTKNRAEVSGGGRKPWAQKGTGRSRQGTIRSPIWRGGGHAFALQKRDYHFKINAKVRKIAFYSALSWHLKNNTLIILDSLDLKNSKTKEFTKLLTELKINLKHKILIVVPELTEYLIKSTNNLSQVMLESVTHFSVYQIFQAKYLMITRQAINYLEGKVVNE</sequence>
<evidence type="ECO:0000313" key="8">
    <source>
        <dbReference type="EMBL" id="OOP59755.1"/>
    </source>
</evidence>
<protein>
    <recommendedName>
        <fullName evidence="4 5">Large ribosomal subunit protein uL4</fullName>
    </recommendedName>
</protein>
<comment type="function">
    <text evidence="5">One of the primary rRNA binding proteins, this protein initially binds near the 5'-end of the 23S rRNA. It is important during the early stages of 50S assembly. It makes multiple contacts with different domains of the 23S rRNA in the assembled 50S subunit and ribosome.</text>
</comment>
<dbReference type="PANTHER" id="PTHR10746:SF6">
    <property type="entry name" value="LARGE RIBOSOMAL SUBUNIT PROTEIN UL4M"/>
    <property type="match status" value="1"/>
</dbReference>
<evidence type="ECO:0000256" key="4">
    <source>
        <dbReference type="ARBA" id="ARBA00035244"/>
    </source>
</evidence>
<evidence type="ECO:0000256" key="5">
    <source>
        <dbReference type="HAMAP-Rule" id="MF_01328"/>
    </source>
</evidence>
<comment type="caution">
    <text evidence="8">The sequence shown here is derived from an EMBL/GenBank/DDBJ whole genome shotgun (WGS) entry which is preliminary data.</text>
</comment>
<keyword evidence="5" id="KW-0694">RNA-binding</keyword>
<gene>
    <name evidence="5 7" type="primary">rplD</name>
    <name evidence="8" type="ORF">B2G44_00425</name>
    <name evidence="7" type="ORF">OC712_00275</name>
</gene>
<dbReference type="STRING" id="180978.B2G44_00425"/>
<dbReference type="EMBL" id="JAOSJG010000002">
    <property type="protein sequence ID" value="MEK0308927.1"/>
    <property type="molecule type" value="Genomic_DNA"/>
</dbReference>
<dbReference type="GO" id="GO:0006412">
    <property type="term" value="P:translation"/>
    <property type="evidence" value="ECO:0007669"/>
    <property type="project" value="UniProtKB-UniRule"/>
</dbReference>
<keyword evidence="10" id="KW-1185">Reference proteome</keyword>
<evidence type="ECO:0000256" key="3">
    <source>
        <dbReference type="ARBA" id="ARBA00023274"/>
    </source>
</evidence>
<evidence type="ECO:0000256" key="6">
    <source>
        <dbReference type="SAM" id="MobiDB-lite"/>
    </source>
</evidence>
<keyword evidence="5" id="KW-0699">rRNA-binding</keyword>
<keyword evidence="2 5" id="KW-0689">Ribosomal protein</keyword>
<dbReference type="RefSeq" id="WP_078122895.1">
    <property type="nucleotide sequence ID" value="NZ_JAOSJG010000002.1"/>
</dbReference>
<evidence type="ECO:0000256" key="1">
    <source>
        <dbReference type="ARBA" id="ARBA00010528"/>
    </source>
</evidence>
<evidence type="ECO:0000313" key="9">
    <source>
        <dbReference type="Proteomes" id="UP000189722"/>
    </source>
</evidence>
<dbReference type="Pfam" id="PF00573">
    <property type="entry name" value="Ribosomal_L4"/>
    <property type="match status" value="1"/>
</dbReference>
<evidence type="ECO:0000256" key="2">
    <source>
        <dbReference type="ARBA" id="ARBA00022980"/>
    </source>
</evidence>
<name>A0A1S9M390_9MOLU</name>
<comment type="similarity">
    <text evidence="1 5">Belongs to the universal ribosomal protein uL4 family.</text>
</comment>
<proteinExistence type="inferred from homology"/>
<dbReference type="InterPro" id="IPR023574">
    <property type="entry name" value="Ribosomal_uL4_dom_sf"/>
</dbReference>
<organism evidence="8 9">
    <name type="scientific">Candidatus Phytoplasma citri</name>
    <dbReference type="NCBI Taxonomy" id="180978"/>
    <lineage>
        <taxon>Bacteria</taxon>
        <taxon>Bacillati</taxon>
        <taxon>Mycoplasmatota</taxon>
        <taxon>Mollicutes</taxon>
        <taxon>Acholeplasmatales</taxon>
        <taxon>Acholeplasmataceae</taxon>
        <taxon>Candidatus Phytoplasma</taxon>
        <taxon>16SrII (Peanut WB group)</taxon>
    </lineage>
</organism>
<dbReference type="Proteomes" id="UP000189722">
    <property type="component" value="Unassembled WGS sequence"/>
</dbReference>
<dbReference type="PANTHER" id="PTHR10746">
    <property type="entry name" value="50S RIBOSOMAL PROTEIN L4"/>
    <property type="match status" value="1"/>
</dbReference>
<evidence type="ECO:0000313" key="7">
    <source>
        <dbReference type="EMBL" id="MEK0308927.1"/>
    </source>
</evidence>
<accession>A0A1S9M390</accession>